<comment type="caution">
    <text evidence="2">The sequence shown here is derived from an EMBL/GenBank/DDBJ whole genome shotgun (WGS) entry which is preliminary data.</text>
</comment>
<name>A0A951UH65_9NOST</name>
<feature type="domain" description="CHAT" evidence="1">
    <location>
        <begin position="181"/>
        <end position="463"/>
    </location>
</feature>
<evidence type="ECO:0000259" key="1">
    <source>
        <dbReference type="Pfam" id="PF12770"/>
    </source>
</evidence>
<protein>
    <submittedName>
        <fullName evidence="2">CHAT domain-containing protein</fullName>
    </submittedName>
</protein>
<evidence type="ECO:0000313" key="3">
    <source>
        <dbReference type="Proteomes" id="UP000715781"/>
    </source>
</evidence>
<organism evidence="2 3">
    <name type="scientific">Mojavia pulchra JT2-VF2</name>
    <dbReference type="NCBI Taxonomy" id="287848"/>
    <lineage>
        <taxon>Bacteria</taxon>
        <taxon>Bacillati</taxon>
        <taxon>Cyanobacteriota</taxon>
        <taxon>Cyanophyceae</taxon>
        <taxon>Nostocales</taxon>
        <taxon>Nostocaceae</taxon>
    </lineage>
</organism>
<dbReference type="Proteomes" id="UP000715781">
    <property type="component" value="Unassembled WGS sequence"/>
</dbReference>
<reference evidence="2" key="2">
    <citation type="journal article" date="2022" name="Microbiol. Resour. Announc.">
        <title>Metagenome Sequencing to Explore Phylogenomics of Terrestrial Cyanobacteria.</title>
        <authorList>
            <person name="Ward R.D."/>
            <person name="Stajich J.E."/>
            <person name="Johansen J.R."/>
            <person name="Huntemann M."/>
            <person name="Clum A."/>
            <person name="Foster B."/>
            <person name="Foster B."/>
            <person name="Roux S."/>
            <person name="Palaniappan K."/>
            <person name="Varghese N."/>
            <person name="Mukherjee S."/>
            <person name="Reddy T.B.K."/>
            <person name="Daum C."/>
            <person name="Copeland A."/>
            <person name="Chen I.A."/>
            <person name="Ivanova N.N."/>
            <person name="Kyrpides N.C."/>
            <person name="Shapiro N."/>
            <person name="Eloe-Fadrosh E.A."/>
            <person name="Pietrasiak N."/>
        </authorList>
    </citation>
    <scope>NUCLEOTIDE SEQUENCE</scope>
    <source>
        <strain evidence="2">JT2-VF2</strain>
    </source>
</reference>
<dbReference type="InterPro" id="IPR024983">
    <property type="entry name" value="CHAT_dom"/>
</dbReference>
<proteinExistence type="predicted"/>
<dbReference type="EMBL" id="JAHHHN010000005">
    <property type="protein sequence ID" value="MBW4561800.1"/>
    <property type="molecule type" value="Genomic_DNA"/>
</dbReference>
<dbReference type="AlphaFoldDB" id="A0A951UH65"/>
<gene>
    <name evidence="2" type="ORF">KME32_11720</name>
</gene>
<reference evidence="2" key="1">
    <citation type="submission" date="2021-05" db="EMBL/GenBank/DDBJ databases">
        <authorList>
            <person name="Pietrasiak N."/>
            <person name="Ward R."/>
            <person name="Stajich J.E."/>
            <person name="Kurbessoian T."/>
        </authorList>
    </citation>
    <scope>NUCLEOTIDE SEQUENCE</scope>
    <source>
        <strain evidence="2">JT2-VF2</strain>
    </source>
</reference>
<dbReference type="PANTHER" id="PTHR10098">
    <property type="entry name" value="RAPSYN-RELATED"/>
    <property type="match status" value="1"/>
</dbReference>
<evidence type="ECO:0000313" key="2">
    <source>
        <dbReference type="EMBL" id="MBW4561800.1"/>
    </source>
</evidence>
<accession>A0A951UH65</accession>
<dbReference type="Pfam" id="PF12770">
    <property type="entry name" value="CHAT"/>
    <property type="match status" value="1"/>
</dbReference>
<sequence>MKPFVKLILVAALGLIFSLGLQFLPQVNAQQPVLAISKIQAQLNQLKLLLQNNQFAYAQTLLSRISELLKQLPTSCAAVYAHVNLTENIMNLHRQEEKGKVSQSCPRPELINIDNLDSSVAVVYPIILQGYLEVIVKFLGSDNIHCYTNKNVSVSQIDEAVINLRELMRTRSTLPKEIKTASQQFYDWLIKPFAAELETEKHRDKSQIKTLVFVLDGCLQNLPMSVLYDGQKYLVERYAIGVTPTLQLLSPKPLFKEKLNVLLAGASNAPSFAKERLAPLENVEVELLEVSKVVDSFKKLENENFLQENLQKWINSDTFNVVHIATHGKFSSNPEQTYILDWNKRIRVKDLDTLLKMKDLTRASSVELLVLSACETAIGDRRAVLGLAGVALRAGASSTLATLWQVNDASTTEFMIRFYQQLKKPKITKAEALRNTQLAFLKNYSDTDYNRPYHWGPFILVGNWL</sequence>